<feature type="domain" description="C2" evidence="2">
    <location>
        <begin position="1"/>
        <end position="92"/>
    </location>
</feature>
<sequence length="92" mass="9724">MASSLVASSSSSSSSVSGSGGGALGHHGGAGILKPNPYVEMSVDGKPPRRSEILKATYNPKWEEVITLLVTPFSKISFRLYDHSSFKKDALL</sequence>
<organism evidence="3 4">
    <name type="scientific">Caligus rogercresseyi</name>
    <name type="common">Sea louse</name>
    <dbReference type="NCBI Taxonomy" id="217165"/>
    <lineage>
        <taxon>Eukaryota</taxon>
        <taxon>Metazoa</taxon>
        <taxon>Ecdysozoa</taxon>
        <taxon>Arthropoda</taxon>
        <taxon>Crustacea</taxon>
        <taxon>Multicrustacea</taxon>
        <taxon>Hexanauplia</taxon>
        <taxon>Copepoda</taxon>
        <taxon>Siphonostomatoida</taxon>
        <taxon>Caligidae</taxon>
        <taxon>Caligus</taxon>
    </lineage>
</organism>
<evidence type="ECO:0000313" key="3">
    <source>
        <dbReference type="EMBL" id="QQP39524.1"/>
    </source>
</evidence>
<feature type="region of interest" description="Disordered" evidence="1">
    <location>
        <begin position="1"/>
        <end position="46"/>
    </location>
</feature>
<dbReference type="Gene3D" id="2.60.40.150">
    <property type="entry name" value="C2 domain"/>
    <property type="match status" value="1"/>
</dbReference>
<keyword evidence="4" id="KW-1185">Reference proteome</keyword>
<dbReference type="EMBL" id="CP045903">
    <property type="protein sequence ID" value="QQP39524.1"/>
    <property type="molecule type" value="Genomic_DNA"/>
</dbReference>
<dbReference type="OrthoDB" id="423283at2759"/>
<dbReference type="InterPro" id="IPR000008">
    <property type="entry name" value="C2_dom"/>
</dbReference>
<feature type="compositionally biased region" description="Low complexity" evidence="1">
    <location>
        <begin position="1"/>
        <end position="17"/>
    </location>
</feature>
<gene>
    <name evidence="3" type="ORF">FKW44_020439</name>
</gene>
<dbReference type="InterPro" id="IPR035892">
    <property type="entry name" value="C2_domain_sf"/>
</dbReference>
<feature type="non-terminal residue" evidence="3">
    <location>
        <position position="1"/>
    </location>
</feature>
<evidence type="ECO:0000256" key="1">
    <source>
        <dbReference type="SAM" id="MobiDB-lite"/>
    </source>
</evidence>
<evidence type="ECO:0000313" key="4">
    <source>
        <dbReference type="Proteomes" id="UP000595437"/>
    </source>
</evidence>
<feature type="compositionally biased region" description="Gly residues" evidence="1">
    <location>
        <begin position="18"/>
        <end position="31"/>
    </location>
</feature>
<dbReference type="Proteomes" id="UP000595437">
    <property type="component" value="Chromosome 14"/>
</dbReference>
<evidence type="ECO:0000259" key="2">
    <source>
        <dbReference type="PROSITE" id="PS50004"/>
    </source>
</evidence>
<name>A0A7T8GX99_CALRO</name>
<dbReference type="Pfam" id="PF00168">
    <property type="entry name" value="C2"/>
    <property type="match status" value="1"/>
</dbReference>
<dbReference type="PROSITE" id="PS50004">
    <property type="entry name" value="C2"/>
    <property type="match status" value="1"/>
</dbReference>
<reference evidence="4" key="1">
    <citation type="submission" date="2021-01" db="EMBL/GenBank/DDBJ databases">
        <title>Caligus Genome Assembly.</title>
        <authorList>
            <person name="Gallardo-Escarate C."/>
        </authorList>
    </citation>
    <scope>NUCLEOTIDE SEQUENCE [LARGE SCALE GENOMIC DNA]</scope>
</reference>
<proteinExistence type="predicted"/>
<dbReference type="AlphaFoldDB" id="A0A7T8GX99"/>
<dbReference type="SUPFAM" id="SSF49562">
    <property type="entry name" value="C2 domain (Calcium/lipid-binding domain, CaLB)"/>
    <property type="match status" value="1"/>
</dbReference>
<protein>
    <submittedName>
        <fullName evidence="3">E3 ubiquitin-protein ligase</fullName>
    </submittedName>
</protein>
<accession>A0A7T8GX99</accession>